<organism evidence="3 4">
    <name type="scientific">Exophiala bonariae</name>
    <dbReference type="NCBI Taxonomy" id="1690606"/>
    <lineage>
        <taxon>Eukaryota</taxon>
        <taxon>Fungi</taxon>
        <taxon>Dikarya</taxon>
        <taxon>Ascomycota</taxon>
        <taxon>Pezizomycotina</taxon>
        <taxon>Eurotiomycetes</taxon>
        <taxon>Chaetothyriomycetidae</taxon>
        <taxon>Chaetothyriales</taxon>
        <taxon>Herpotrichiellaceae</taxon>
        <taxon>Exophiala</taxon>
    </lineage>
</organism>
<dbReference type="SMART" id="SM00317">
    <property type="entry name" value="SET"/>
    <property type="match status" value="1"/>
</dbReference>
<dbReference type="CDD" id="cd20071">
    <property type="entry name" value="SET_SMYD"/>
    <property type="match status" value="1"/>
</dbReference>
<feature type="region of interest" description="Disordered" evidence="1">
    <location>
        <begin position="34"/>
        <end position="55"/>
    </location>
</feature>
<evidence type="ECO:0000256" key="1">
    <source>
        <dbReference type="SAM" id="MobiDB-lite"/>
    </source>
</evidence>
<accession>A0AAV9NMG9</accession>
<dbReference type="Pfam" id="PF00856">
    <property type="entry name" value="SET"/>
    <property type="match status" value="1"/>
</dbReference>
<dbReference type="AlphaFoldDB" id="A0AAV9NMG9"/>
<keyword evidence="4" id="KW-1185">Reference proteome</keyword>
<dbReference type="EMBL" id="JAVRRD010000005">
    <property type="protein sequence ID" value="KAK5058799.1"/>
    <property type="molecule type" value="Genomic_DNA"/>
</dbReference>
<gene>
    <name evidence="3" type="ORF">LTR84_011063</name>
</gene>
<reference evidence="3 4" key="1">
    <citation type="submission" date="2023-08" db="EMBL/GenBank/DDBJ databases">
        <title>Black Yeasts Isolated from many extreme environments.</title>
        <authorList>
            <person name="Coleine C."/>
            <person name="Stajich J.E."/>
            <person name="Selbmann L."/>
        </authorList>
    </citation>
    <scope>NUCLEOTIDE SEQUENCE [LARGE SCALE GENOMIC DNA]</scope>
    <source>
        <strain evidence="3 4">CCFEE 5792</strain>
    </source>
</reference>
<proteinExistence type="predicted"/>
<dbReference type="PANTHER" id="PTHR12197:SF251">
    <property type="entry name" value="EG:BACR7C10.4 PROTEIN"/>
    <property type="match status" value="1"/>
</dbReference>
<evidence type="ECO:0000313" key="3">
    <source>
        <dbReference type="EMBL" id="KAK5058799.1"/>
    </source>
</evidence>
<dbReference type="PROSITE" id="PS50280">
    <property type="entry name" value="SET"/>
    <property type="match status" value="1"/>
</dbReference>
<dbReference type="Proteomes" id="UP001358417">
    <property type="component" value="Unassembled WGS sequence"/>
</dbReference>
<dbReference type="GeneID" id="89979217"/>
<dbReference type="PANTHER" id="PTHR12197">
    <property type="entry name" value="HISTONE-LYSINE N-METHYLTRANSFERASE SMYD"/>
    <property type="match status" value="1"/>
</dbReference>
<dbReference type="Gene3D" id="2.170.270.10">
    <property type="entry name" value="SET domain"/>
    <property type="match status" value="1"/>
</dbReference>
<evidence type="ECO:0000259" key="2">
    <source>
        <dbReference type="PROSITE" id="PS50280"/>
    </source>
</evidence>
<dbReference type="GO" id="GO:0005634">
    <property type="term" value="C:nucleus"/>
    <property type="evidence" value="ECO:0007669"/>
    <property type="project" value="TreeGrafter"/>
</dbReference>
<feature type="domain" description="SET" evidence="2">
    <location>
        <begin position="228"/>
        <end position="482"/>
    </location>
</feature>
<evidence type="ECO:0000313" key="4">
    <source>
        <dbReference type="Proteomes" id="UP001358417"/>
    </source>
</evidence>
<protein>
    <recommendedName>
        <fullName evidence="2">SET domain-containing protein</fullName>
    </recommendedName>
</protein>
<dbReference type="InterPro" id="IPR046341">
    <property type="entry name" value="SET_dom_sf"/>
</dbReference>
<dbReference type="Gene3D" id="1.10.220.160">
    <property type="match status" value="1"/>
</dbReference>
<dbReference type="Gene3D" id="6.10.140.2220">
    <property type="match status" value="1"/>
</dbReference>
<dbReference type="InterPro" id="IPR050869">
    <property type="entry name" value="H3K4_H4K5_MeTrfase"/>
</dbReference>
<sequence length="529" mass="60701">MEGSWVRPWQPSVATYDEAGNALLHSYIEHHPEFRRPSERRQKDLKPRLRSATAQIHQSPYQPQFWLERARILLKLWYPELAASDCYKAYLLLDRNKHFQVASEARFWQSMSDAKFLLAQALFFANCFYECANLLKTYVQSHEGEVLLHFAKKALARDVAYHNQDEEFQNMETYAQEEQLAMGEIITAPYPWAQHVKRRKLIIDDANKELDDLSDSRCVIEPSPYLSSKLTPKKIGVNSGSYGVYATEPISNDELLFEEATVLCGIEMRGSLDRCYGCASDLSTLTCRLVCRGKLFCSRSCVSRIEETCDFPFPKTHQPSDPSLGFHQNTTQSKDKEAGHDLLTRVFATTMKFANQSPQNHPLNAPLVVRLMSNYSKKTNFSLSSNIIEPIDILKALGVDIFSDTRYESWVVQTILARIEVNSRQCDPSGPHLVAINSLYCFFNHSCSPNVKVEDHPSGSSELLVSATRDIKPYEELCITYLDEDQLQLSYEERRKALWPWTGGDCRCDRCDKSRQRRRAHAKRFCKAT</sequence>
<feature type="compositionally biased region" description="Basic and acidic residues" evidence="1">
    <location>
        <begin position="34"/>
        <end position="47"/>
    </location>
</feature>
<name>A0AAV9NMG9_9EURO</name>
<dbReference type="SUPFAM" id="SSF82199">
    <property type="entry name" value="SET domain"/>
    <property type="match status" value="1"/>
</dbReference>
<dbReference type="InterPro" id="IPR001214">
    <property type="entry name" value="SET_dom"/>
</dbReference>
<comment type="caution">
    <text evidence="3">The sequence shown here is derived from an EMBL/GenBank/DDBJ whole genome shotgun (WGS) entry which is preliminary data.</text>
</comment>
<dbReference type="RefSeq" id="XP_064709322.1">
    <property type="nucleotide sequence ID" value="XM_064854596.1"/>
</dbReference>